<dbReference type="PROSITE" id="PS50112">
    <property type="entry name" value="PAS"/>
    <property type="match status" value="2"/>
</dbReference>
<dbReference type="InterPro" id="IPR037522">
    <property type="entry name" value="HD_GYP_dom"/>
</dbReference>
<evidence type="ECO:0000259" key="2">
    <source>
        <dbReference type="PROSITE" id="PS50113"/>
    </source>
</evidence>
<dbReference type="InterPro" id="IPR035965">
    <property type="entry name" value="PAS-like_dom_sf"/>
</dbReference>
<dbReference type="PROSITE" id="PS51832">
    <property type="entry name" value="HD_GYP"/>
    <property type="match status" value="1"/>
</dbReference>
<dbReference type="InterPro" id="IPR029787">
    <property type="entry name" value="Nucleotide_cyclase"/>
</dbReference>
<evidence type="ECO:0000259" key="5">
    <source>
        <dbReference type="PROSITE" id="PS51832"/>
    </source>
</evidence>
<evidence type="ECO:0000259" key="1">
    <source>
        <dbReference type="PROSITE" id="PS50112"/>
    </source>
</evidence>
<dbReference type="NCBIfam" id="TIGR00229">
    <property type="entry name" value="sensory_box"/>
    <property type="match status" value="2"/>
</dbReference>
<dbReference type="CDD" id="cd00077">
    <property type="entry name" value="HDc"/>
    <property type="match status" value="1"/>
</dbReference>
<dbReference type="STRING" id="52694.ACWI_30450"/>
<feature type="domain" description="GGDEF" evidence="3">
    <location>
        <begin position="448"/>
        <end position="579"/>
    </location>
</feature>
<dbReference type="CDD" id="cd01949">
    <property type="entry name" value="GGDEF"/>
    <property type="match status" value="1"/>
</dbReference>
<dbReference type="PROSITE" id="PS51831">
    <property type="entry name" value="HD"/>
    <property type="match status" value="1"/>
</dbReference>
<dbReference type="SMART" id="SM00471">
    <property type="entry name" value="HDc"/>
    <property type="match status" value="1"/>
</dbReference>
<dbReference type="InterPro" id="IPR013656">
    <property type="entry name" value="PAS_4"/>
</dbReference>
<dbReference type="EMBL" id="LKEU01000039">
    <property type="protein sequence ID" value="OFV69590.1"/>
    <property type="molecule type" value="Genomic_DNA"/>
</dbReference>
<dbReference type="InterPro" id="IPR052020">
    <property type="entry name" value="Cyclic_di-GMP/3'3'-cGAMP_PDE"/>
</dbReference>
<feature type="domain" description="PAC" evidence="2">
    <location>
        <begin position="363"/>
        <end position="419"/>
    </location>
</feature>
<dbReference type="SMART" id="SM00086">
    <property type="entry name" value="PAC"/>
    <property type="match status" value="2"/>
</dbReference>
<dbReference type="SUPFAM" id="SSF55785">
    <property type="entry name" value="PYP-like sensor domain (PAS domain)"/>
    <property type="match status" value="2"/>
</dbReference>
<evidence type="ECO:0000313" key="7">
    <source>
        <dbReference type="Proteomes" id="UP000176244"/>
    </source>
</evidence>
<dbReference type="InterPro" id="IPR000700">
    <property type="entry name" value="PAS-assoc_C"/>
</dbReference>
<dbReference type="Pfam" id="PF00990">
    <property type="entry name" value="GGDEF"/>
    <property type="match status" value="1"/>
</dbReference>
<dbReference type="CDD" id="cd00130">
    <property type="entry name" value="PAS"/>
    <property type="match status" value="2"/>
</dbReference>
<dbReference type="InterPro" id="IPR000014">
    <property type="entry name" value="PAS"/>
</dbReference>
<dbReference type="Gene3D" id="3.30.450.20">
    <property type="entry name" value="PAS domain"/>
    <property type="match status" value="2"/>
</dbReference>
<keyword evidence="6" id="KW-0378">Hydrolase</keyword>
<feature type="domain" description="PAS" evidence="1">
    <location>
        <begin position="289"/>
        <end position="362"/>
    </location>
</feature>
<evidence type="ECO:0000259" key="4">
    <source>
        <dbReference type="PROSITE" id="PS51831"/>
    </source>
</evidence>
<dbReference type="Gene3D" id="1.10.3210.10">
    <property type="entry name" value="Hypothetical protein af1432"/>
    <property type="match status" value="1"/>
</dbReference>
<dbReference type="NCBIfam" id="TIGR00254">
    <property type="entry name" value="GGDEF"/>
    <property type="match status" value="1"/>
</dbReference>
<dbReference type="InterPro" id="IPR043128">
    <property type="entry name" value="Rev_trsase/Diguanyl_cyclase"/>
</dbReference>
<dbReference type="InterPro" id="IPR001610">
    <property type="entry name" value="PAC"/>
</dbReference>
<dbReference type="Pfam" id="PF00989">
    <property type="entry name" value="PAS"/>
    <property type="match status" value="1"/>
</dbReference>
<dbReference type="PROSITE" id="PS50887">
    <property type="entry name" value="GGDEF"/>
    <property type="match status" value="1"/>
</dbReference>
<dbReference type="EC" id="3.1.4.52" evidence="6"/>
<dbReference type="SUPFAM" id="SSF55073">
    <property type="entry name" value="Nucleotide cyclase"/>
    <property type="match status" value="1"/>
</dbReference>
<dbReference type="Gene3D" id="3.30.70.270">
    <property type="match status" value="1"/>
</dbReference>
<evidence type="ECO:0000313" key="6">
    <source>
        <dbReference type="EMBL" id="OFV69590.1"/>
    </source>
</evidence>
<dbReference type="SUPFAM" id="SSF109604">
    <property type="entry name" value="HD-domain/PDEase-like"/>
    <property type="match status" value="1"/>
</dbReference>
<dbReference type="OrthoDB" id="9804747at2"/>
<dbReference type="Pfam" id="PF13487">
    <property type="entry name" value="HD_5"/>
    <property type="match status" value="1"/>
</dbReference>
<feature type="domain" description="HD" evidence="4">
    <location>
        <begin position="592"/>
        <end position="714"/>
    </location>
</feature>
<gene>
    <name evidence="6" type="primary">rpfG_16</name>
    <name evidence="6" type="ORF">ACWI_30450</name>
</gene>
<dbReference type="InterPro" id="IPR013767">
    <property type="entry name" value="PAS_fold"/>
</dbReference>
<dbReference type="PROSITE" id="PS50113">
    <property type="entry name" value="PAC"/>
    <property type="match status" value="1"/>
</dbReference>
<proteinExistence type="predicted"/>
<organism evidence="6 7">
    <name type="scientific">Acetobacterium wieringae</name>
    <dbReference type="NCBI Taxonomy" id="52694"/>
    <lineage>
        <taxon>Bacteria</taxon>
        <taxon>Bacillati</taxon>
        <taxon>Bacillota</taxon>
        <taxon>Clostridia</taxon>
        <taxon>Eubacteriales</taxon>
        <taxon>Eubacteriaceae</taxon>
        <taxon>Acetobacterium</taxon>
    </lineage>
</organism>
<evidence type="ECO:0000259" key="3">
    <source>
        <dbReference type="PROSITE" id="PS50887"/>
    </source>
</evidence>
<feature type="domain" description="HD-GYP" evidence="5">
    <location>
        <begin position="570"/>
        <end position="756"/>
    </location>
</feature>
<reference evidence="6 7" key="1">
    <citation type="submission" date="2015-09" db="EMBL/GenBank/DDBJ databases">
        <title>Genome sequence of Acetobacterium wieringae DSM 1911.</title>
        <authorList>
            <person name="Poehlein A."/>
            <person name="Bengelsdorf F.R."/>
            <person name="Schiel-Bengelsdorf B."/>
            <person name="Duerre P."/>
            <person name="Daniel R."/>
        </authorList>
    </citation>
    <scope>NUCLEOTIDE SEQUENCE [LARGE SCALE GENOMIC DNA]</scope>
    <source>
        <strain evidence="6 7">DSM 1911</strain>
    </source>
</reference>
<dbReference type="Proteomes" id="UP000176244">
    <property type="component" value="Unassembled WGS sequence"/>
</dbReference>
<dbReference type="PANTHER" id="PTHR45228">
    <property type="entry name" value="CYCLIC DI-GMP PHOSPHODIESTERASE TM_0186-RELATED"/>
    <property type="match status" value="1"/>
</dbReference>
<dbReference type="AlphaFoldDB" id="A0A1F2PDV1"/>
<protein>
    <submittedName>
        <fullName evidence="6">Cyclic di-GMP phosphodiesterase response regulator RpfG</fullName>
        <ecNumber evidence="6">3.1.4.52</ecNumber>
    </submittedName>
</protein>
<dbReference type="Pfam" id="PF08448">
    <property type="entry name" value="PAS_4"/>
    <property type="match status" value="1"/>
</dbReference>
<accession>A0A1F2PDV1</accession>
<dbReference type="SMART" id="SM00091">
    <property type="entry name" value="PAS"/>
    <property type="match status" value="2"/>
</dbReference>
<dbReference type="GO" id="GO:0071111">
    <property type="term" value="F:cyclic-guanylate-specific phosphodiesterase activity"/>
    <property type="evidence" value="ECO:0007669"/>
    <property type="project" value="UniProtKB-EC"/>
</dbReference>
<feature type="domain" description="PAS" evidence="1">
    <location>
        <begin position="166"/>
        <end position="236"/>
    </location>
</feature>
<dbReference type="InterPro" id="IPR000160">
    <property type="entry name" value="GGDEF_dom"/>
</dbReference>
<name>A0A1F2PDV1_9FIRM</name>
<dbReference type="InterPro" id="IPR006674">
    <property type="entry name" value="HD_domain"/>
</dbReference>
<dbReference type="InterPro" id="IPR003607">
    <property type="entry name" value="HD/PDEase_dom"/>
</dbReference>
<dbReference type="SMART" id="SM00267">
    <property type="entry name" value="GGDEF"/>
    <property type="match status" value="1"/>
</dbReference>
<comment type="caution">
    <text evidence="6">The sequence shown here is derived from an EMBL/GenBank/DDBJ whole genome shotgun (WGS) entry which is preliminary data.</text>
</comment>
<dbReference type="PANTHER" id="PTHR45228:SF1">
    <property type="entry name" value="CYCLIC DI-GMP PHOSPHODIESTERASE TM_0186"/>
    <property type="match status" value="1"/>
</dbReference>
<dbReference type="GO" id="GO:0006355">
    <property type="term" value="P:regulation of DNA-templated transcription"/>
    <property type="evidence" value="ECO:0007669"/>
    <property type="project" value="InterPro"/>
</dbReference>
<sequence length="756" mass="85475">MKQHDQNFLLKRITKKKNTGAQAATMTPKVKKGWRRRPAEADYLEMMVEYNSEAMALLLKTAAGWVYCHNNWEHEKLTGYSQKAIRNQPLKTVLGEAYFKVYEKNADDCLKSGKTILFKAKACWNGQIRERMCRMTPVSGATQDYIVVTELNTTVIKDWMAKNHLATTRFDAMFQTHTATMLLIEPASGRIVEANPAALAFYGYSLEEITAMTIDQINTLSKAAVDALRHQALAGQQRYFLFPHRLKNGEIRMVDVHSSPLELDGQPYLFSVITDATEREQNAAALYQEKERYKTTMEAIHDGVITTDAKGSISTLNPAAEQACGWQCIEVLGKPFEAIFRICHEYTREPLTGLVAGVLADGQSIEITAPTVLFKKDGEMIPIETSIAPIRSQNGSIGGVVMVFRDITLSREKKRRIEYLSYHDELTGLYNRRFYEQYFSQKEIKLIHPMAFVMGDVNGLKMTNDVFGHTIGDLLLKDIARTLKRTAGARHQVIRWGGDEFMIVMPGSDLKDAEVLVRQIKEQLKDICINGTIEASVSFGMALKQSRDDEPGPVLKKAEEMMYQIKLLESKSMRGTTINALLAALDEKRSETKAHTLRLSDHVMKLAERLSLNVEAKNRLILLTMLHDIGKVGIPDHILGKPGRLTEEEWQIMQTHSEIGYRIAANVPELHVVTEEILHHHEKWDGSGYPSGLSGEKIPLNSRILAVVDAYDVMTHDQVYQPARSHEDAIRELRAQSGSQFDPRLVDRFIDQVSHW</sequence>
<dbReference type="RefSeq" id="WP_070372301.1">
    <property type="nucleotide sequence ID" value="NZ_LKEU01000039.1"/>
</dbReference>